<dbReference type="OrthoDB" id="8138123at2"/>
<dbReference type="AlphaFoldDB" id="A0A327KK73"/>
<comment type="caution">
    <text evidence="1">The sequence shown here is derived from an EMBL/GenBank/DDBJ whole genome shotgun (WGS) entry which is preliminary data.</text>
</comment>
<accession>A0A327KK73</accession>
<dbReference type="RefSeq" id="WP_111421962.1">
    <property type="nucleotide sequence ID" value="NZ_NPEX01000305.1"/>
</dbReference>
<proteinExistence type="predicted"/>
<name>A0A327KK73_9BRAD</name>
<reference evidence="1 2" key="1">
    <citation type="submission" date="2017-07" db="EMBL/GenBank/DDBJ databases">
        <title>Draft Genome Sequences of Select Purple Nonsulfur Bacteria.</title>
        <authorList>
            <person name="Lasarre B."/>
            <person name="Mckinlay J.B."/>
        </authorList>
    </citation>
    <scope>NUCLEOTIDE SEQUENCE [LARGE SCALE GENOMIC DNA]</scope>
    <source>
        <strain evidence="1 2">DSM 5909</strain>
    </source>
</reference>
<dbReference type="Proteomes" id="UP000249130">
    <property type="component" value="Unassembled WGS sequence"/>
</dbReference>
<evidence type="ECO:0000313" key="2">
    <source>
        <dbReference type="Proteomes" id="UP000249130"/>
    </source>
</evidence>
<dbReference type="PROSITE" id="PS51257">
    <property type="entry name" value="PROKAR_LIPOPROTEIN"/>
    <property type="match status" value="1"/>
</dbReference>
<dbReference type="EMBL" id="NPEX01000305">
    <property type="protein sequence ID" value="RAI39210.1"/>
    <property type="molecule type" value="Genomic_DNA"/>
</dbReference>
<evidence type="ECO:0000313" key="1">
    <source>
        <dbReference type="EMBL" id="RAI39210.1"/>
    </source>
</evidence>
<sequence>MRSWVGVLLAGTAALAVSGCFEHDRSLVKARPDDTSGSWRVEHEIDRITGHPITSASVITRVTNNTKGLQTFPAAVSLICSRGRLYVQFEFGLRVGAERNSTLAYRVDDRLGAEAEVSFLQDHKTVHINEPQAVAKFVADVSPGSMLLVRTSSPFGGRTFGEFRIVGAAAAFAPLLEACPLPAGSPGKHAGAARRADAGPA</sequence>
<keyword evidence="2" id="KW-1185">Reference proteome</keyword>
<organism evidence="1 2">
    <name type="scientific">Rhodoplanes roseus</name>
    <dbReference type="NCBI Taxonomy" id="29409"/>
    <lineage>
        <taxon>Bacteria</taxon>
        <taxon>Pseudomonadati</taxon>
        <taxon>Pseudomonadota</taxon>
        <taxon>Alphaproteobacteria</taxon>
        <taxon>Hyphomicrobiales</taxon>
        <taxon>Nitrobacteraceae</taxon>
        <taxon>Rhodoplanes</taxon>
    </lineage>
</organism>
<gene>
    <name evidence="1" type="ORF">CH341_26330</name>
</gene>
<protein>
    <submittedName>
        <fullName evidence="1">Uncharacterized protein</fullName>
    </submittedName>
</protein>